<dbReference type="RefSeq" id="WP_150668852.1">
    <property type="nucleotide sequence ID" value="NZ_CABPSB010000006.1"/>
</dbReference>
<feature type="region of interest" description="Disordered" evidence="1">
    <location>
        <begin position="125"/>
        <end position="144"/>
    </location>
</feature>
<dbReference type="InterPro" id="IPR057326">
    <property type="entry name" value="KR_dom"/>
</dbReference>
<evidence type="ECO:0000313" key="4">
    <source>
        <dbReference type="Proteomes" id="UP000406256"/>
    </source>
</evidence>
<organism evidence="3 4">
    <name type="scientific">Pandoraea anhela</name>
    <dbReference type="NCBI Taxonomy" id="2508295"/>
    <lineage>
        <taxon>Bacteria</taxon>
        <taxon>Pseudomonadati</taxon>
        <taxon>Pseudomonadota</taxon>
        <taxon>Betaproteobacteria</taxon>
        <taxon>Burkholderiales</taxon>
        <taxon>Burkholderiaceae</taxon>
        <taxon>Pandoraea</taxon>
    </lineage>
</organism>
<dbReference type="InterPro" id="IPR036291">
    <property type="entry name" value="NAD(P)-bd_dom_sf"/>
</dbReference>
<feature type="compositionally biased region" description="Basic and acidic residues" evidence="1">
    <location>
        <begin position="125"/>
        <end position="134"/>
    </location>
</feature>
<reference evidence="3 4" key="1">
    <citation type="submission" date="2019-08" db="EMBL/GenBank/DDBJ databases">
        <authorList>
            <person name="Peeters C."/>
        </authorList>
    </citation>
    <scope>NUCLEOTIDE SEQUENCE [LARGE SCALE GENOMIC DNA]</scope>
    <source>
        <strain evidence="3 4">LMG 31108</strain>
    </source>
</reference>
<proteinExistence type="predicted"/>
<dbReference type="PANTHER" id="PTHR43245:SF58">
    <property type="entry name" value="BLL5923 PROTEIN"/>
    <property type="match status" value="1"/>
</dbReference>
<dbReference type="Pfam" id="PF01370">
    <property type="entry name" value="Epimerase"/>
    <property type="match status" value="1"/>
</dbReference>
<evidence type="ECO:0000259" key="2">
    <source>
        <dbReference type="SMART" id="SM00822"/>
    </source>
</evidence>
<dbReference type="PANTHER" id="PTHR43245">
    <property type="entry name" value="BIFUNCTIONAL POLYMYXIN RESISTANCE PROTEIN ARNA"/>
    <property type="match status" value="1"/>
</dbReference>
<evidence type="ECO:0000256" key="1">
    <source>
        <dbReference type="SAM" id="MobiDB-lite"/>
    </source>
</evidence>
<dbReference type="EMBL" id="CABPSB010000006">
    <property type="protein sequence ID" value="VVE01363.1"/>
    <property type="molecule type" value="Genomic_DNA"/>
</dbReference>
<dbReference type="OrthoDB" id="9801056at2"/>
<dbReference type="Gene3D" id="3.40.50.720">
    <property type="entry name" value="NAD(P)-binding Rossmann-like Domain"/>
    <property type="match status" value="1"/>
</dbReference>
<dbReference type="SMART" id="SM00822">
    <property type="entry name" value="PKS_KR"/>
    <property type="match status" value="1"/>
</dbReference>
<accession>A0A5E4UPC6</accession>
<dbReference type="CDD" id="cd05232">
    <property type="entry name" value="UDP_G4E_4_SDR_e"/>
    <property type="match status" value="1"/>
</dbReference>
<dbReference type="InterPro" id="IPR001509">
    <property type="entry name" value="Epimerase_deHydtase"/>
</dbReference>
<evidence type="ECO:0000313" key="3">
    <source>
        <dbReference type="EMBL" id="VVE01363.1"/>
    </source>
</evidence>
<keyword evidence="4" id="KW-1185">Reference proteome</keyword>
<name>A0A5E4UPC6_9BURK</name>
<dbReference type="AlphaFoldDB" id="A0A5E4UPC6"/>
<sequence>MSRLLVTGANGFVGRALCRTLLQQGQSVTGLVRTPQSCIPGVQEWVHRGKDFDGIEAGWPQGQSFDAVIHLAARVHVMRDRAADPMSEFRSTNVQGTLNVAQAAHRHGVRRMVFASSVKALAEVDGGRPLREDDPAQPQDAYGHSKREAEQALVAFGARTGMEIVVVRPPLAYGPEVSANFLRLMTAVARGIPLPLGRVEARRSIVYVDNLAQALAQCATDPRAAGHCFHVADRDAPTVAALVRAMGRHLGKPDRLVPVPVSWLRLAGRMTGRTDAVDRLVSNLRLDTSHIESVLGWQPAFSTDEGLAVTAEWYRSRH</sequence>
<gene>
    <name evidence="3" type="ORF">PAN31108_02148</name>
</gene>
<dbReference type="InterPro" id="IPR050177">
    <property type="entry name" value="Lipid_A_modif_metabolic_enz"/>
</dbReference>
<dbReference type="SUPFAM" id="SSF51735">
    <property type="entry name" value="NAD(P)-binding Rossmann-fold domains"/>
    <property type="match status" value="1"/>
</dbReference>
<feature type="domain" description="Ketoreductase" evidence="2">
    <location>
        <begin position="2"/>
        <end position="242"/>
    </location>
</feature>
<protein>
    <submittedName>
        <fullName evidence="3">NAD-dependent dehydratase</fullName>
    </submittedName>
</protein>
<dbReference type="Proteomes" id="UP000406256">
    <property type="component" value="Unassembled WGS sequence"/>
</dbReference>